<proteinExistence type="predicted"/>
<dbReference type="EMBL" id="BGPR01001901">
    <property type="protein sequence ID" value="GBM64002.1"/>
    <property type="molecule type" value="Genomic_DNA"/>
</dbReference>
<protein>
    <submittedName>
        <fullName evidence="1">Uncharacterized protein</fullName>
    </submittedName>
</protein>
<name>A0A4Y2HFC9_ARAVE</name>
<evidence type="ECO:0000313" key="1">
    <source>
        <dbReference type="EMBL" id="GBM64002.1"/>
    </source>
</evidence>
<accession>A0A4Y2HFC9</accession>
<keyword evidence="2" id="KW-1185">Reference proteome</keyword>
<sequence length="117" mass="13156">MIEETFLKSRLSHDDYVFQLSSENSKTQTSITADDIYESTSTCARASASGLVQEPLKNERIPGWGQERHYPPVGQQKIGNSEAPFSEKILPSEWAKTSQLIEAGQEKRRGVQHPSNY</sequence>
<gene>
    <name evidence="1" type="ORF">AVEN_217802_1</name>
</gene>
<comment type="caution">
    <text evidence="1">The sequence shown here is derived from an EMBL/GenBank/DDBJ whole genome shotgun (WGS) entry which is preliminary data.</text>
</comment>
<dbReference type="Proteomes" id="UP000499080">
    <property type="component" value="Unassembled WGS sequence"/>
</dbReference>
<evidence type="ECO:0000313" key="2">
    <source>
        <dbReference type="Proteomes" id="UP000499080"/>
    </source>
</evidence>
<dbReference type="AlphaFoldDB" id="A0A4Y2HFC9"/>
<reference evidence="1 2" key="1">
    <citation type="journal article" date="2019" name="Sci. Rep.">
        <title>Orb-weaving spider Araneus ventricosus genome elucidates the spidroin gene catalogue.</title>
        <authorList>
            <person name="Kono N."/>
            <person name="Nakamura H."/>
            <person name="Ohtoshi R."/>
            <person name="Moran D.A.P."/>
            <person name="Shinohara A."/>
            <person name="Yoshida Y."/>
            <person name="Fujiwara M."/>
            <person name="Mori M."/>
            <person name="Tomita M."/>
            <person name="Arakawa K."/>
        </authorList>
    </citation>
    <scope>NUCLEOTIDE SEQUENCE [LARGE SCALE GENOMIC DNA]</scope>
</reference>
<organism evidence="1 2">
    <name type="scientific">Araneus ventricosus</name>
    <name type="common">Orbweaver spider</name>
    <name type="synonym">Epeira ventricosa</name>
    <dbReference type="NCBI Taxonomy" id="182803"/>
    <lineage>
        <taxon>Eukaryota</taxon>
        <taxon>Metazoa</taxon>
        <taxon>Ecdysozoa</taxon>
        <taxon>Arthropoda</taxon>
        <taxon>Chelicerata</taxon>
        <taxon>Arachnida</taxon>
        <taxon>Araneae</taxon>
        <taxon>Araneomorphae</taxon>
        <taxon>Entelegynae</taxon>
        <taxon>Araneoidea</taxon>
        <taxon>Araneidae</taxon>
        <taxon>Araneus</taxon>
    </lineage>
</organism>